<dbReference type="EMBL" id="CP025013">
    <property type="protein sequence ID" value="AUW45947.1"/>
    <property type="molecule type" value="Genomic_DNA"/>
</dbReference>
<dbReference type="InterPro" id="IPR037523">
    <property type="entry name" value="VOC_core"/>
</dbReference>
<feature type="domain" description="VOC" evidence="2">
    <location>
        <begin position="7"/>
        <end position="145"/>
    </location>
</feature>
<reference evidence="4 6" key="2">
    <citation type="submission" date="2018-07" db="EMBL/GenBank/DDBJ databases">
        <title>Rhizobium leguminosarum strain:ATCC 14479 Genome sequencing and assembly.</title>
        <authorList>
            <person name="Chakraborty R."/>
        </authorList>
    </citation>
    <scope>NUCLEOTIDE SEQUENCE [LARGE SCALE GENOMIC DNA]</scope>
    <source>
        <strain evidence="4 6">ATCC 14479</strain>
        <plasmid evidence="6">Plasmid unnamed3</plasmid>
        <plasmid evidence="4">unnamed3</plasmid>
    </source>
</reference>
<evidence type="ECO:0000313" key="5">
    <source>
        <dbReference type="Proteomes" id="UP000238523"/>
    </source>
</evidence>
<keyword evidence="4" id="KW-0223">Dioxygenase</keyword>
<keyword evidence="1" id="KW-0479">Metal-binding</keyword>
<evidence type="ECO:0000313" key="3">
    <source>
        <dbReference type="EMBL" id="AUW45947.1"/>
    </source>
</evidence>
<accession>A0A2K9ZCF5</accession>
<organism evidence="3 5">
    <name type="scientific">Rhizobium leguminosarum</name>
    <dbReference type="NCBI Taxonomy" id="384"/>
    <lineage>
        <taxon>Bacteria</taxon>
        <taxon>Pseudomonadati</taxon>
        <taxon>Pseudomonadota</taxon>
        <taxon>Alphaproteobacteria</taxon>
        <taxon>Hyphomicrobiales</taxon>
        <taxon>Rhizobiaceae</taxon>
        <taxon>Rhizobium/Agrobacterium group</taxon>
        <taxon>Rhizobium</taxon>
    </lineage>
</organism>
<dbReference type="GO" id="GO:0046872">
    <property type="term" value="F:metal ion binding"/>
    <property type="evidence" value="ECO:0007669"/>
    <property type="project" value="UniProtKB-KW"/>
</dbReference>
<reference evidence="3 5" key="1">
    <citation type="submission" date="2017-11" db="EMBL/GenBank/DDBJ databases">
        <title>Complete genome of Rhizobium leguminosarum Norway, an ineffective micro-symbiont.</title>
        <authorList>
            <person name="Hoffrichter A."/>
            <person name="Liang J."/>
            <person name="Brachmann A."/>
            <person name="Marin M."/>
        </authorList>
    </citation>
    <scope>NUCLEOTIDE SEQUENCE [LARGE SCALE GENOMIC DNA]</scope>
    <source>
        <strain evidence="3 5">Norway</strain>
        <plasmid evidence="5">Plasmid prln1</plasmid>
        <plasmid evidence="3">pRLN1</plasmid>
    </source>
</reference>
<dbReference type="Proteomes" id="UP000238523">
    <property type="component" value="Plasmid pRLN1"/>
</dbReference>
<evidence type="ECO:0000313" key="6">
    <source>
        <dbReference type="Proteomes" id="UP000251166"/>
    </source>
</evidence>
<dbReference type="InterPro" id="IPR050383">
    <property type="entry name" value="GlyoxalaseI/FosfomycinResist"/>
</dbReference>
<proteinExistence type="predicted"/>
<geneLocation type="plasmid" evidence="5">
    <name>prln1</name>
</geneLocation>
<evidence type="ECO:0000259" key="2">
    <source>
        <dbReference type="PROSITE" id="PS51819"/>
    </source>
</evidence>
<dbReference type="EMBL" id="CP030763">
    <property type="protein sequence ID" value="AXA44161.1"/>
    <property type="molecule type" value="Genomic_DNA"/>
</dbReference>
<dbReference type="RefSeq" id="WP_003577030.1">
    <property type="nucleotide sequence ID" value="NZ_CAXUSC020000001.1"/>
</dbReference>
<dbReference type="GO" id="GO:0004462">
    <property type="term" value="F:lactoylglutathione lyase activity"/>
    <property type="evidence" value="ECO:0007669"/>
    <property type="project" value="InterPro"/>
</dbReference>
<keyword evidence="4" id="KW-0560">Oxidoreductase</keyword>
<dbReference type="SUPFAM" id="SSF54593">
    <property type="entry name" value="Glyoxalase/Bleomycin resistance protein/Dihydroxybiphenyl dioxygenase"/>
    <property type="match status" value="1"/>
</dbReference>
<dbReference type="InterPro" id="IPR018146">
    <property type="entry name" value="Glyoxalase_1_CS"/>
</dbReference>
<dbReference type="AlphaFoldDB" id="A0A2K9ZCF5"/>
<evidence type="ECO:0000313" key="4">
    <source>
        <dbReference type="EMBL" id="AXA44161.1"/>
    </source>
</evidence>
<dbReference type="PANTHER" id="PTHR21366:SF14">
    <property type="entry name" value="GLYOXALASE DOMAIN-CONTAINING PROTEIN 5"/>
    <property type="match status" value="1"/>
</dbReference>
<gene>
    <name evidence="3" type="ORF">CUJ84_pRLN1000486</name>
    <name evidence="4" type="ORF">DLJ82_6190</name>
</gene>
<dbReference type="InterPro" id="IPR029068">
    <property type="entry name" value="Glyas_Bleomycin-R_OHBP_Dase"/>
</dbReference>
<dbReference type="GeneID" id="84671518"/>
<geneLocation type="plasmid" evidence="4 6">
    <name>unnamed3</name>
</geneLocation>
<dbReference type="InterPro" id="IPR004360">
    <property type="entry name" value="Glyas_Fos-R_dOase_dom"/>
</dbReference>
<dbReference type="PROSITE" id="PS51819">
    <property type="entry name" value="VOC"/>
    <property type="match status" value="1"/>
</dbReference>
<geneLocation type="plasmid" evidence="3">
    <name>pRLN1</name>
</geneLocation>
<dbReference type="PANTHER" id="PTHR21366">
    <property type="entry name" value="GLYOXALASE FAMILY PROTEIN"/>
    <property type="match status" value="1"/>
</dbReference>
<evidence type="ECO:0000256" key="1">
    <source>
        <dbReference type="ARBA" id="ARBA00022723"/>
    </source>
</evidence>
<dbReference type="PROSITE" id="PS00934">
    <property type="entry name" value="GLYOXALASE_I_1"/>
    <property type="match status" value="1"/>
</dbReference>
<keyword evidence="3" id="KW-0614">Plasmid</keyword>
<protein>
    <submittedName>
        <fullName evidence="4">Glyoxalase/Bleomycin resistance protein/Dioxygenase family protein</fullName>
    </submittedName>
    <submittedName>
        <fullName evidence="3">Lactoylglutathione lyase-like lyase</fullName>
    </submittedName>
</protein>
<dbReference type="Gene3D" id="3.10.180.10">
    <property type="entry name" value="2,3-Dihydroxybiphenyl 1,2-Dioxygenase, domain 1"/>
    <property type="match status" value="1"/>
</dbReference>
<dbReference type="Proteomes" id="UP000251166">
    <property type="component" value="Plasmid unnamed3"/>
</dbReference>
<keyword evidence="3" id="KW-0456">Lyase</keyword>
<dbReference type="Pfam" id="PF00903">
    <property type="entry name" value="Glyoxalase"/>
    <property type="match status" value="1"/>
</dbReference>
<dbReference type="GO" id="GO:0051213">
    <property type="term" value="F:dioxygenase activity"/>
    <property type="evidence" value="ECO:0007669"/>
    <property type="project" value="UniProtKB-KW"/>
</dbReference>
<name>A0A2K9ZCF5_RHILE</name>
<sequence>MEVRVVRLGHVGLTVRDIDRTIDFYSTYLGMRLTEKFEYPEEKIGHGVAVAAGAFLRCDVTHHEMSIFRMRRDILAADAPDAPRYGFGLHHIAFELNTPEDLKGLFKKMRDGGVEIVNSRKGGPGNQPRFYARDPDGNLLEFYWGIDKIGWEGASRAYDPIEEIDLLNFDFEAYVDRRERDAAEARKGIRSGLNT</sequence>